<dbReference type="STRING" id="1357400.HMPREF2086_01013"/>
<organism evidence="2 3">
    <name type="scientific">Helicobacter macacae MIT 99-5501</name>
    <dbReference type="NCBI Taxonomy" id="1357400"/>
    <lineage>
        <taxon>Bacteria</taxon>
        <taxon>Pseudomonadati</taxon>
        <taxon>Campylobacterota</taxon>
        <taxon>Epsilonproteobacteria</taxon>
        <taxon>Campylobacterales</taxon>
        <taxon>Helicobacteraceae</taxon>
        <taxon>Helicobacter</taxon>
    </lineage>
</organism>
<dbReference type="EMBL" id="AZJI01000004">
    <property type="protein sequence ID" value="ETD24263.1"/>
    <property type="molecule type" value="Genomic_DNA"/>
</dbReference>
<feature type="region of interest" description="Disordered" evidence="1">
    <location>
        <begin position="45"/>
        <end position="73"/>
    </location>
</feature>
<feature type="region of interest" description="Disordered" evidence="1">
    <location>
        <begin position="986"/>
        <end position="1018"/>
    </location>
</feature>
<evidence type="ECO:0000313" key="2">
    <source>
        <dbReference type="EMBL" id="ETD24263.1"/>
    </source>
</evidence>
<accession>V8CA23</accession>
<evidence type="ECO:0000256" key="1">
    <source>
        <dbReference type="SAM" id="MobiDB-lite"/>
    </source>
</evidence>
<dbReference type="PATRIC" id="fig|1357400.3.peg.1387"/>
<dbReference type="AlphaFoldDB" id="V8CA23"/>
<sequence length="1018" mass="110594">MTNKSVDCFVVASPLPRNDEYDTHPQTPSAREGVFVLPTHEVTKNPLSLSEGTSANAHSAKSAHNDNANNPKSPRKLALSLITSAALTGVALDIVAAAVNCRTTLDEYTSGTTNAKGVKQIYTCTGTATNAELSTKGNHLYGYYQTNYYWDTIIQFGSASERLTIGGGTDQILVEFNRTNGKTWQGANMDYGSGYYKKVEFGQLSAADKTFVIDAQGRTWVTVSTIAKADMAGLTIKSNTTTPVGGGRNWDGDAKGIFQSVSIGNYSTIGTFTNEAQTVYTVNITDGASINTIDNKTSANMNDLNINSAKVNTITNSGFIGNIRVGYGSSINTITNTSGTLYYLELKGGVGINTINANGGTIRTISVAGGSSVGNINVGNSGTITNLEVAGVDGTKPSSVGSISGNGTIGTLYLGSADNNTPLLDYRIGATVNTLLIYGASVTINSGDSWNTPTNGDGQRISISGGCSTASCMGASSNAITINLGDNISRDTIYQLKNLVVSGTTGIGTSLRQRNVTAGRGAEIVWTNQASAFRLRANGSQAYITDVYRALALSYMRRNAMTQNILDTMTTKTFHSDNYYNQEVELRLLQYDMARLTNKSVRFSKTRRKTEGKIDKVREKMARLTLQQSKGQDLEKGYNNFELIDQLDAIFIPYTGRRDWRFFALPYGANSYVDMGVSNALEWAGGAIFGIQRNLRSAGIFGGYVGYEFVSTDTQSIGAPTRVQTNSLQAGLNYFKTFAVTSKVWEGFIKATIRGGVDLPQFRLEAGGRTNIIEVDSDRTKTKIPLMWSVGGEVKGGITFYQFKRNSYVAPEVGLSYDVLSSVATKLIKPTIPTDTTPLYPIGANEYYGAILWHLPQISAAVRYYKMWGNTFRTNLKVGVRYNVLNTPQLGSFKYGNTIDDEKRTITLPVVYGNLSFDLIWLIKKNHELSLGYDGLFYASTFDKSNDSALSQWFNGVTTTLNLKYAYWFGGSDYVKDKDGNAVSRSIVEGKKSKKSSKKDKPKKKSKKSKKKTYYIDG</sequence>
<proteinExistence type="predicted"/>
<dbReference type="SUPFAM" id="SSF103515">
    <property type="entry name" value="Autotransporter"/>
    <property type="match status" value="1"/>
</dbReference>
<feature type="compositionally biased region" description="Low complexity" evidence="1">
    <location>
        <begin position="54"/>
        <end position="70"/>
    </location>
</feature>
<evidence type="ECO:0000313" key="3">
    <source>
        <dbReference type="Proteomes" id="UP000018731"/>
    </source>
</evidence>
<protein>
    <recommendedName>
        <fullName evidence="4">Autotransporter domain-containing protein</fullName>
    </recommendedName>
</protein>
<feature type="compositionally biased region" description="Basic residues" evidence="1">
    <location>
        <begin position="992"/>
        <end position="1018"/>
    </location>
</feature>
<dbReference type="InterPro" id="IPR036709">
    <property type="entry name" value="Autotransporte_beta_dom_sf"/>
</dbReference>
<reference evidence="2 3" key="1">
    <citation type="journal article" date="2014" name="Genome Announc.">
        <title>Draft genome sequences of six enterohepatic helicobacter species isolated from humans and one from rhesus macaques.</title>
        <authorList>
            <person name="Shen Z."/>
            <person name="Sheh A."/>
            <person name="Young S.K."/>
            <person name="Abouelliel A."/>
            <person name="Ward D.V."/>
            <person name="Earl A.M."/>
            <person name="Fox J.G."/>
        </authorList>
    </citation>
    <scope>NUCLEOTIDE SEQUENCE [LARGE SCALE GENOMIC DNA]</scope>
    <source>
        <strain evidence="2 3">MIT 99-5501</strain>
    </source>
</reference>
<dbReference type="HOGENOM" id="CLU_012869_0_0_7"/>
<keyword evidence="3" id="KW-1185">Reference proteome</keyword>
<evidence type="ECO:0008006" key="4">
    <source>
        <dbReference type="Google" id="ProtNLM"/>
    </source>
</evidence>
<gene>
    <name evidence="2" type="ORF">HMPREF2086_01013</name>
</gene>
<name>V8CA23_9HELI</name>
<comment type="caution">
    <text evidence="2">The sequence shown here is derived from an EMBL/GenBank/DDBJ whole genome shotgun (WGS) entry which is preliminary data.</text>
</comment>
<dbReference type="Proteomes" id="UP000018731">
    <property type="component" value="Unassembled WGS sequence"/>
</dbReference>